<organism evidence="3 4">
    <name type="scientific">Secundilactobacillus paracollinoides</name>
    <dbReference type="NCBI Taxonomy" id="240427"/>
    <lineage>
        <taxon>Bacteria</taxon>
        <taxon>Bacillati</taxon>
        <taxon>Bacillota</taxon>
        <taxon>Bacilli</taxon>
        <taxon>Lactobacillales</taxon>
        <taxon>Lactobacillaceae</taxon>
        <taxon>Secundilactobacillus</taxon>
    </lineage>
</organism>
<keyword evidence="2" id="KW-1133">Transmembrane helix</keyword>
<comment type="similarity">
    <text evidence="1">Belongs to the glycosyl hydrolase 25 family.</text>
</comment>
<evidence type="ECO:0000256" key="2">
    <source>
        <dbReference type="SAM" id="Phobius"/>
    </source>
</evidence>
<protein>
    <recommendedName>
        <fullName evidence="5">Lysozyme</fullName>
    </recommendedName>
</protein>
<name>A0A1B2J1T0_9LACO</name>
<dbReference type="RefSeq" id="WP_065937686.1">
    <property type="nucleotide sequence ID" value="NZ_CP014924.1"/>
</dbReference>
<proteinExistence type="inferred from homology"/>
<dbReference type="GO" id="GO:0003796">
    <property type="term" value="F:lysozyme activity"/>
    <property type="evidence" value="ECO:0007669"/>
    <property type="project" value="InterPro"/>
</dbReference>
<accession>A0A1B2J1T0</accession>
<reference evidence="3 4" key="1">
    <citation type="submission" date="2016-03" db="EMBL/GenBank/DDBJ databases">
        <title>Pediococcus and Lactobacillus from brewery environment - whole genome sequencing and assembly.</title>
        <authorList>
            <person name="Behr J."/>
            <person name="Geissler A.J."/>
            <person name="Vogel R.F."/>
        </authorList>
    </citation>
    <scope>NUCLEOTIDE SEQUENCE [LARGE SCALE GENOMIC DNA]</scope>
    <source>
        <strain evidence="3 4">TMW 1.1995</strain>
    </source>
</reference>
<dbReference type="Pfam" id="PF01183">
    <property type="entry name" value="Glyco_hydro_25"/>
    <property type="match status" value="1"/>
</dbReference>
<dbReference type="PANTHER" id="PTHR34135">
    <property type="entry name" value="LYSOZYME"/>
    <property type="match status" value="1"/>
</dbReference>
<evidence type="ECO:0000313" key="4">
    <source>
        <dbReference type="Proteomes" id="UP000093267"/>
    </source>
</evidence>
<evidence type="ECO:0008006" key="5">
    <source>
        <dbReference type="Google" id="ProtNLM"/>
    </source>
</evidence>
<dbReference type="STRING" id="240427.AYR62_08005"/>
<dbReference type="PANTHER" id="PTHR34135:SF2">
    <property type="entry name" value="LYSOZYME"/>
    <property type="match status" value="1"/>
</dbReference>
<dbReference type="InterPro" id="IPR002053">
    <property type="entry name" value="Glyco_hydro_25"/>
</dbReference>
<keyword evidence="2" id="KW-0812">Transmembrane</keyword>
<sequence>MRKRRIEPIYNTTYRQVRRRYVWTRTLLIIAVILVAIGAWMGWQRYKQAQLKRYPIQGVSLTQDNGFIDFQQLAKHGISFAYLRASSGATYTDDDFSSNYSRALGSDVKLGVYHVYSFSTSPKAQATNFEREVGSKTGTLPIAVQVAFYGEYNQRTLKQPSTANRLVDFIRILRKRYHQSVIIWCTPTVWRLLKDSDIGQTQRWVNSGSLTHAGTDISFIEYDDQGSVTMNGQTQTVPRSVFNGTKKQWADYLKVVAQ</sequence>
<dbReference type="InterPro" id="IPR017853">
    <property type="entry name" value="GH"/>
</dbReference>
<feature type="transmembrane region" description="Helical" evidence="2">
    <location>
        <begin position="21"/>
        <end position="43"/>
    </location>
</feature>
<dbReference type="EMBL" id="CP014924">
    <property type="protein sequence ID" value="ANZ68284.1"/>
    <property type="molecule type" value="Genomic_DNA"/>
</dbReference>
<evidence type="ECO:0000313" key="3">
    <source>
        <dbReference type="EMBL" id="ANZ68284.1"/>
    </source>
</evidence>
<dbReference type="GO" id="GO:0016998">
    <property type="term" value="P:cell wall macromolecule catabolic process"/>
    <property type="evidence" value="ECO:0007669"/>
    <property type="project" value="InterPro"/>
</dbReference>
<dbReference type="OrthoDB" id="2151413at2"/>
<dbReference type="PROSITE" id="PS51904">
    <property type="entry name" value="GLYCOSYL_HYDROL_F25_2"/>
    <property type="match status" value="1"/>
</dbReference>
<dbReference type="Gene3D" id="3.20.20.80">
    <property type="entry name" value="Glycosidases"/>
    <property type="match status" value="1"/>
</dbReference>
<dbReference type="GO" id="GO:0016052">
    <property type="term" value="P:carbohydrate catabolic process"/>
    <property type="evidence" value="ECO:0007669"/>
    <property type="project" value="TreeGrafter"/>
</dbReference>
<evidence type="ECO:0000256" key="1">
    <source>
        <dbReference type="ARBA" id="ARBA00010646"/>
    </source>
</evidence>
<keyword evidence="2" id="KW-0472">Membrane</keyword>
<dbReference type="AlphaFoldDB" id="A0A1B2J1T0"/>
<dbReference type="GO" id="GO:0009253">
    <property type="term" value="P:peptidoglycan catabolic process"/>
    <property type="evidence" value="ECO:0007669"/>
    <property type="project" value="InterPro"/>
</dbReference>
<dbReference type="SUPFAM" id="SSF51445">
    <property type="entry name" value="(Trans)glycosidases"/>
    <property type="match status" value="1"/>
</dbReference>
<keyword evidence="4" id="KW-1185">Reference proteome</keyword>
<dbReference type="Proteomes" id="UP000093267">
    <property type="component" value="Chromosome"/>
</dbReference>
<gene>
    <name evidence="3" type="ORF">AYR63_14900</name>
</gene>